<dbReference type="EMBL" id="BART01002926">
    <property type="protein sequence ID" value="GAG70144.1"/>
    <property type="molecule type" value="Genomic_DNA"/>
</dbReference>
<evidence type="ECO:0000313" key="8">
    <source>
        <dbReference type="EMBL" id="GAG70144.1"/>
    </source>
</evidence>
<dbReference type="PANTHER" id="PTHR30193">
    <property type="entry name" value="ABC TRANSPORTER PERMEASE PROTEIN"/>
    <property type="match status" value="1"/>
</dbReference>
<dbReference type="GO" id="GO:0005886">
    <property type="term" value="C:plasma membrane"/>
    <property type="evidence" value="ECO:0007669"/>
    <property type="project" value="UniProtKB-SubCell"/>
</dbReference>
<evidence type="ECO:0000256" key="5">
    <source>
        <dbReference type="ARBA" id="ARBA00022989"/>
    </source>
</evidence>
<dbReference type="Gene3D" id="1.10.3720.10">
    <property type="entry name" value="MetI-like"/>
    <property type="match status" value="1"/>
</dbReference>
<keyword evidence="4 7" id="KW-0812">Transmembrane</keyword>
<evidence type="ECO:0000256" key="6">
    <source>
        <dbReference type="ARBA" id="ARBA00023136"/>
    </source>
</evidence>
<proteinExistence type="predicted"/>
<dbReference type="SUPFAM" id="SSF161098">
    <property type="entry name" value="MetI-like"/>
    <property type="match status" value="1"/>
</dbReference>
<comment type="caution">
    <text evidence="8">The sequence shown here is derived from an EMBL/GenBank/DDBJ whole genome shotgun (WGS) entry which is preliminary data.</text>
</comment>
<evidence type="ECO:0000256" key="2">
    <source>
        <dbReference type="ARBA" id="ARBA00022448"/>
    </source>
</evidence>
<dbReference type="AlphaFoldDB" id="X0ZL49"/>
<keyword evidence="5 7" id="KW-1133">Transmembrane helix</keyword>
<evidence type="ECO:0008006" key="9">
    <source>
        <dbReference type="Google" id="ProtNLM"/>
    </source>
</evidence>
<feature type="transmembrane region" description="Helical" evidence="7">
    <location>
        <begin position="44"/>
        <end position="60"/>
    </location>
</feature>
<name>X0ZL49_9ZZZZ</name>
<keyword evidence="3" id="KW-1003">Cell membrane</keyword>
<evidence type="ECO:0000256" key="4">
    <source>
        <dbReference type="ARBA" id="ARBA00022692"/>
    </source>
</evidence>
<evidence type="ECO:0000256" key="3">
    <source>
        <dbReference type="ARBA" id="ARBA00022475"/>
    </source>
</evidence>
<comment type="subcellular location">
    <subcellularLocation>
        <location evidence="1">Cell membrane</location>
        <topology evidence="1">Multi-pass membrane protein</topology>
    </subcellularLocation>
</comment>
<reference evidence="8" key="1">
    <citation type="journal article" date="2014" name="Front. Microbiol.">
        <title>High frequency of phylogenetically diverse reductive dehalogenase-homologous genes in deep subseafloor sedimentary metagenomes.</title>
        <authorList>
            <person name="Kawai M."/>
            <person name="Futagami T."/>
            <person name="Toyoda A."/>
            <person name="Takaki Y."/>
            <person name="Nishi S."/>
            <person name="Hori S."/>
            <person name="Arai W."/>
            <person name="Tsubouchi T."/>
            <person name="Morono Y."/>
            <person name="Uchiyama I."/>
            <person name="Ito T."/>
            <person name="Fujiyama A."/>
            <person name="Inagaki F."/>
            <person name="Takami H."/>
        </authorList>
    </citation>
    <scope>NUCLEOTIDE SEQUENCE</scope>
    <source>
        <strain evidence="8">Expedition CK06-06</strain>
    </source>
</reference>
<protein>
    <recommendedName>
        <fullName evidence="9">ABC transmembrane type-1 domain-containing protein</fullName>
    </recommendedName>
</protein>
<evidence type="ECO:0000256" key="7">
    <source>
        <dbReference type="SAM" id="Phobius"/>
    </source>
</evidence>
<dbReference type="PANTHER" id="PTHR30193:SF37">
    <property type="entry name" value="INNER MEMBRANE ABC TRANSPORTER PERMEASE PROTEIN YCJO"/>
    <property type="match status" value="1"/>
</dbReference>
<sequence length="61" mass="6732">MIYNTILAFQVFDQVFVLTGGGPAYSTTVVVLELYQQAFLKHRFGYASAMAAVLFIIILGI</sequence>
<feature type="non-terminal residue" evidence="8">
    <location>
        <position position="61"/>
    </location>
</feature>
<keyword evidence="6 7" id="KW-0472">Membrane</keyword>
<keyword evidence="2" id="KW-0813">Transport</keyword>
<accession>X0ZL49</accession>
<dbReference type="InterPro" id="IPR035906">
    <property type="entry name" value="MetI-like_sf"/>
</dbReference>
<gene>
    <name evidence="8" type="ORF">S01H4_08503</name>
</gene>
<organism evidence="8">
    <name type="scientific">marine sediment metagenome</name>
    <dbReference type="NCBI Taxonomy" id="412755"/>
    <lineage>
        <taxon>unclassified sequences</taxon>
        <taxon>metagenomes</taxon>
        <taxon>ecological metagenomes</taxon>
    </lineage>
</organism>
<dbReference type="InterPro" id="IPR051393">
    <property type="entry name" value="ABC_transporter_permease"/>
</dbReference>
<evidence type="ECO:0000256" key="1">
    <source>
        <dbReference type="ARBA" id="ARBA00004651"/>
    </source>
</evidence>